<keyword evidence="2" id="KW-1185">Reference proteome</keyword>
<sequence>MFALYAVDLCSGVAPADFEFVHLAQRWAGVAEAGGQIHGAADLVVDADDFLAEIAGGVVGAGLCLGFAGEGAHEVGAAHVVGGAL</sequence>
<evidence type="ECO:0000313" key="2">
    <source>
        <dbReference type="Proteomes" id="UP001251857"/>
    </source>
</evidence>
<proteinExistence type="predicted"/>
<name>A0ABU3C0G4_9GAMM</name>
<dbReference type="Proteomes" id="UP001251857">
    <property type="component" value="Unassembled WGS sequence"/>
</dbReference>
<evidence type="ECO:0000313" key="1">
    <source>
        <dbReference type="EMBL" id="MDT0635058.1"/>
    </source>
</evidence>
<comment type="caution">
    <text evidence="1">The sequence shown here is derived from an EMBL/GenBank/DDBJ whole genome shotgun (WGS) entry which is preliminary data.</text>
</comment>
<reference evidence="1 2" key="1">
    <citation type="submission" date="2023-09" db="EMBL/GenBank/DDBJ databases">
        <authorList>
            <person name="Rey-Velasco X."/>
        </authorList>
    </citation>
    <scope>NUCLEOTIDE SEQUENCE [LARGE SCALE GENOMIC DNA]</scope>
    <source>
        <strain evidence="1 2">W335</strain>
    </source>
</reference>
<protein>
    <submittedName>
        <fullName evidence="1">Uncharacterized protein</fullName>
    </submittedName>
</protein>
<dbReference type="EMBL" id="JAVRIB010000008">
    <property type="protein sequence ID" value="MDT0635058.1"/>
    <property type="molecule type" value="Genomic_DNA"/>
</dbReference>
<organism evidence="1 2">
    <name type="scientific">Spectribacter hydrogenoxidans</name>
    <dbReference type="NCBI Taxonomy" id="3075608"/>
    <lineage>
        <taxon>Bacteria</taxon>
        <taxon>Pseudomonadati</taxon>
        <taxon>Pseudomonadota</taxon>
        <taxon>Gammaproteobacteria</taxon>
        <taxon>Salinisphaerales</taxon>
        <taxon>Salinisphaeraceae</taxon>
        <taxon>Spectribacter</taxon>
    </lineage>
</organism>
<accession>A0ABU3C0G4</accession>
<dbReference type="RefSeq" id="WP_311652907.1">
    <property type="nucleotide sequence ID" value="NZ_JAVRIB010000008.1"/>
</dbReference>
<gene>
    <name evidence="1" type="ORF">RM532_08810</name>
</gene>